<evidence type="ECO:0000256" key="2">
    <source>
        <dbReference type="ARBA" id="ARBA00022737"/>
    </source>
</evidence>
<reference evidence="4 5" key="1">
    <citation type="journal article" date="2013" name="Genome Biol.">
        <title>Draft genome of the mountain pine beetle, Dendroctonus ponderosae Hopkins, a major forest pest.</title>
        <authorList>
            <person name="Keeling C.I."/>
            <person name="Yuen M.M."/>
            <person name="Liao N.Y."/>
            <person name="Docking T.R."/>
            <person name="Chan S.K."/>
            <person name="Taylor G.A."/>
            <person name="Palmquist D.L."/>
            <person name="Jackman S.D."/>
            <person name="Nguyen A."/>
            <person name="Li M."/>
            <person name="Henderson H."/>
            <person name="Janes J.K."/>
            <person name="Zhao Y."/>
            <person name="Pandoh P."/>
            <person name="Moore R."/>
            <person name="Sperling F.A."/>
            <person name="Huber D.P."/>
            <person name="Birol I."/>
            <person name="Jones S.J."/>
            <person name="Bohlmann J."/>
        </authorList>
    </citation>
    <scope>NUCLEOTIDE SEQUENCE</scope>
</reference>
<dbReference type="GO" id="GO:0030246">
    <property type="term" value="F:carbohydrate binding"/>
    <property type="evidence" value="ECO:0007669"/>
    <property type="project" value="UniProtKB-KW"/>
</dbReference>
<dbReference type="PANTHER" id="PTHR46780">
    <property type="entry name" value="PROTEIN EVA-1"/>
    <property type="match status" value="1"/>
</dbReference>
<evidence type="ECO:0000259" key="3">
    <source>
        <dbReference type="PROSITE" id="PS50228"/>
    </source>
</evidence>
<dbReference type="FunFam" id="2.60.120.740:FF:000003">
    <property type="entry name" value="Protein eva-1 homolog C"/>
    <property type="match status" value="1"/>
</dbReference>
<name>U4U1G5_DENPD</name>
<dbReference type="InterPro" id="IPR043159">
    <property type="entry name" value="Lectin_gal-bd_sf"/>
</dbReference>
<dbReference type="CDD" id="cd22829">
    <property type="entry name" value="Gal_Rha_Lectin_EVA1_EVA1C_rpt2"/>
    <property type="match status" value="1"/>
</dbReference>
<keyword evidence="2" id="KW-0677">Repeat</keyword>
<sequence>MARMFADIKKELFILWLKVNGSSTYSQYSTALDDLNLFSRHYFFLKQKFANIKESYLQIDYSINSPIKYEFKISDEFRSKVACENERIQLKCNPHSRVAVYSASYGRTQYESIQCPQAQGVPEETCLASYATETVMQLCHGKRSCDLAADVGSFGSPCKPQSRTYLKVVYTCDRKLLFPRGDF</sequence>
<keyword evidence="1" id="KW-0430">Lectin</keyword>
<dbReference type="PROSITE" id="PS50228">
    <property type="entry name" value="SUEL_LECTIN"/>
    <property type="match status" value="1"/>
</dbReference>
<dbReference type="Proteomes" id="UP000030742">
    <property type="component" value="Unassembled WGS sequence"/>
</dbReference>
<dbReference type="OrthoDB" id="5970528at2759"/>
<evidence type="ECO:0000313" key="5">
    <source>
        <dbReference type="Proteomes" id="UP000030742"/>
    </source>
</evidence>
<proteinExistence type="predicted"/>
<protein>
    <recommendedName>
        <fullName evidence="3">SUEL-type lectin domain-containing protein</fullName>
    </recommendedName>
</protein>
<evidence type="ECO:0000313" key="4">
    <source>
        <dbReference type="EMBL" id="ERL86158.1"/>
    </source>
</evidence>
<dbReference type="InterPro" id="IPR000922">
    <property type="entry name" value="Lectin_gal-bd_dom"/>
</dbReference>
<accession>U4U1G5</accession>
<organism evidence="4 5">
    <name type="scientific">Dendroctonus ponderosae</name>
    <name type="common">Mountain pine beetle</name>
    <dbReference type="NCBI Taxonomy" id="77166"/>
    <lineage>
        <taxon>Eukaryota</taxon>
        <taxon>Metazoa</taxon>
        <taxon>Ecdysozoa</taxon>
        <taxon>Arthropoda</taxon>
        <taxon>Hexapoda</taxon>
        <taxon>Insecta</taxon>
        <taxon>Pterygota</taxon>
        <taxon>Neoptera</taxon>
        <taxon>Endopterygota</taxon>
        <taxon>Coleoptera</taxon>
        <taxon>Polyphaga</taxon>
        <taxon>Cucujiformia</taxon>
        <taxon>Curculionidae</taxon>
        <taxon>Scolytinae</taxon>
        <taxon>Dendroctonus</taxon>
    </lineage>
</organism>
<evidence type="ECO:0000256" key="1">
    <source>
        <dbReference type="ARBA" id="ARBA00022734"/>
    </source>
</evidence>
<dbReference type="EMBL" id="KB631792">
    <property type="protein sequence ID" value="ERL86158.1"/>
    <property type="molecule type" value="Genomic_DNA"/>
</dbReference>
<dbReference type="Pfam" id="PF02140">
    <property type="entry name" value="SUEL_Lectin"/>
    <property type="match status" value="1"/>
</dbReference>
<gene>
    <name evidence="4" type="ORF">D910_03571</name>
</gene>
<feature type="domain" description="SUEL-type lectin" evidence="3">
    <location>
        <begin position="82"/>
        <end position="173"/>
    </location>
</feature>
<dbReference type="Gene3D" id="2.60.120.740">
    <property type="match status" value="1"/>
</dbReference>
<dbReference type="AlphaFoldDB" id="U4U1G5"/>